<keyword evidence="7" id="KW-1185">Reference proteome</keyword>
<dbReference type="Pfam" id="PF04828">
    <property type="entry name" value="GFA"/>
    <property type="match status" value="1"/>
</dbReference>
<evidence type="ECO:0000256" key="2">
    <source>
        <dbReference type="ARBA" id="ARBA00022723"/>
    </source>
</evidence>
<dbReference type="InterPro" id="IPR006913">
    <property type="entry name" value="CENP-V/GFA"/>
</dbReference>
<dbReference type="EMBL" id="SMCO01000008">
    <property type="protein sequence ID" value="TCV85851.1"/>
    <property type="molecule type" value="Genomic_DNA"/>
</dbReference>
<reference evidence="6 7" key="1">
    <citation type="submission" date="2019-03" db="EMBL/GenBank/DDBJ databases">
        <title>Genomic Encyclopedia of Type Strains, Phase IV (KMG-IV): sequencing the most valuable type-strain genomes for metagenomic binning, comparative biology and taxonomic classification.</title>
        <authorList>
            <person name="Goeker M."/>
        </authorList>
    </citation>
    <scope>NUCLEOTIDE SEQUENCE [LARGE SCALE GENOMIC DNA]</scope>
    <source>
        <strain evidence="6 7">DSM 100309</strain>
    </source>
</reference>
<dbReference type="SUPFAM" id="SSF51316">
    <property type="entry name" value="Mss4-like"/>
    <property type="match status" value="1"/>
</dbReference>
<accession>A0A4R3Y3C4</accession>
<dbReference type="GO" id="GO:0016846">
    <property type="term" value="F:carbon-sulfur lyase activity"/>
    <property type="evidence" value="ECO:0007669"/>
    <property type="project" value="InterPro"/>
</dbReference>
<protein>
    <recommendedName>
        <fullName evidence="5">CENP-V/GFA domain-containing protein</fullName>
    </recommendedName>
</protein>
<evidence type="ECO:0000256" key="3">
    <source>
        <dbReference type="ARBA" id="ARBA00022833"/>
    </source>
</evidence>
<keyword evidence="3" id="KW-0862">Zinc</keyword>
<dbReference type="Gene3D" id="3.90.1590.10">
    <property type="entry name" value="glutathione-dependent formaldehyde- activating enzyme (gfa)"/>
    <property type="match status" value="1"/>
</dbReference>
<comment type="caution">
    <text evidence="6">The sequence shown here is derived from an EMBL/GenBank/DDBJ whole genome shotgun (WGS) entry which is preliminary data.</text>
</comment>
<evidence type="ECO:0000256" key="4">
    <source>
        <dbReference type="ARBA" id="ARBA00023239"/>
    </source>
</evidence>
<dbReference type="Proteomes" id="UP000295367">
    <property type="component" value="Unassembled WGS sequence"/>
</dbReference>
<evidence type="ECO:0000259" key="5">
    <source>
        <dbReference type="PROSITE" id="PS51891"/>
    </source>
</evidence>
<comment type="similarity">
    <text evidence="1">Belongs to the Gfa family.</text>
</comment>
<name>A0A4R3Y3C4_9PROT</name>
<feature type="domain" description="CENP-V/GFA" evidence="5">
    <location>
        <begin position="2"/>
        <end position="119"/>
    </location>
</feature>
<keyword evidence="4" id="KW-0456">Lyase</keyword>
<evidence type="ECO:0000313" key="6">
    <source>
        <dbReference type="EMBL" id="TCV85851.1"/>
    </source>
</evidence>
<dbReference type="AlphaFoldDB" id="A0A4R3Y3C4"/>
<dbReference type="PROSITE" id="PS51891">
    <property type="entry name" value="CENP_V_GFA"/>
    <property type="match status" value="1"/>
</dbReference>
<dbReference type="InterPro" id="IPR011057">
    <property type="entry name" value="Mss4-like_sf"/>
</dbReference>
<dbReference type="RefSeq" id="WP_223272286.1">
    <property type="nucleotide sequence ID" value="NZ_SMCO01000008.1"/>
</dbReference>
<keyword evidence="2" id="KW-0479">Metal-binding</keyword>
<evidence type="ECO:0000256" key="1">
    <source>
        <dbReference type="ARBA" id="ARBA00005495"/>
    </source>
</evidence>
<dbReference type="PANTHER" id="PTHR33337:SF40">
    <property type="entry name" value="CENP-V_GFA DOMAIN-CONTAINING PROTEIN-RELATED"/>
    <property type="match status" value="1"/>
</dbReference>
<proteinExistence type="inferred from homology"/>
<gene>
    <name evidence="6" type="ORF">EDC63_10859</name>
</gene>
<evidence type="ECO:0000313" key="7">
    <source>
        <dbReference type="Proteomes" id="UP000295367"/>
    </source>
</evidence>
<sequence length="131" mass="14139">MQKGSCLCGAVEYEITGSLGPIVFCHCARCRKANGSAFAAVSAIPAANFHIVKGQESLSSYRSDAGVHRVFCGTCGSPIIGTRENMPETVRLRIGTLDTQVETKPSDHVFVGSKAEWYEIVDGLPQHKERP</sequence>
<dbReference type="GO" id="GO:0046872">
    <property type="term" value="F:metal ion binding"/>
    <property type="evidence" value="ECO:0007669"/>
    <property type="project" value="UniProtKB-KW"/>
</dbReference>
<organism evidence="6 7">
    <name type="scientific">Sulfurirhabdus autotrophica</name>
    <dbReference type="NCBI Taxonomy" id="1706046"/>
    <lineage>
        <taxon>Bacteria</taxon>
        <taxon>Pseudomonadati</taxon>
        <taxon>Pseudomonadota</taxon>
        <taxon>Betaproteobacteria</taxon>
        <taxon>Nitrosomonadales</taxon>
        <taxon>Sulfuricellaceae</taxon>
        <taxon>Sulfurirhabdus</taxon>
    </lineage>
</organism>
<dbReference type="PANTHER" id="PTHR33337">
    <property type="entry name" value="GFA DOMAIN-CONTAINING PROTEIN"/>
    <property type="match status" value="1"/>
</dbReference>